<dbReference type="Gene3D" id="1.10.1300.10">
    <property type="entry name" value="3'5'-cyclic nucleotide phosphodiesterase, catalytic domain"/>
    <property type="match status" value="1"/>
</dbReference>
<proteinExistence type="inferred from homology"/>
<dbReference type="AlphaFoldDB" id="A0AAV4WQA9"/>
<dbReference type="InterPro" id="IPR036971">
    <property type="entry name" value="PDEase_catalytic_dom_sf"/>
</dbReference>
<comment type="cofactor">
    <cofactor evidence="1">
        <name>a divalent metal cation</name>
        <dbReference type="ChEBI" id="CHEBI:60240"/>
    </cofactor>
</comment>
<evidence type="ECO:0000256" key="4">
    <source>
        <dbReference type="ARBA" id="ARBA00022723"/>
    </source>
</evidence>
<organism evidence="7 8">
    <name type="scientific">Caerostris extrusa</name>
    <name type="common">Bark spider</name>
    <name type="synonym">Caerostris bankana</name>
    <dbReference type="NCBI Taxonomy" id="172846"/>
    <lineage>
        <taxon>Eukaryota</taxon>
        <taxon>Metazoa</taxon>
        <taxon>Ecdysozoa</taxon>
        <taxon>Arthropoda</taxon>
        <taxon>Chelicerata</taxon>
        <taxon>Arachnida</taxon>
        <taxon>Araneae</taxon>
        <taxon>Araneomorphae</taxon>
        <taxon>Entelegynae</taxon>
        <taxon>Araneoidea</taxon>
        <taxon>Araneidae</taxon>
        <taxon>Caerostris</taxon>
    </lineage>
</organism>
<feature type="domain" description="PDEase" evidence="6">
    <location>
        <begin position="239"/>
        <end position="316"/>
    </location>
</feature>
<keyword evidence="4" id="KW-0479">Metal-binding</keyword>
<keyword evidence="8" id="KW-1185">Reference proteome</keyword>
<dbReference type="GO" id="GO:0046872">
    <property type="term" value="F:metal ion binding"/>
    <property type="evidence" value="ECO:0007669"/>
    <property type="project" value="UniProtKB-KW"/>
</dbReference>
<dbReference type="GO" id="GO:0047555">
    <property type="term" value="F:3',5'-cyclic-GMP phosphodiesterase activity"/>
    <property type="evidence" value="ECO:0007669"/>
    <property type="project" value="UniProtKB-EC"/>
</dbReference>
<dbReference type="SUPFAM" id="SSF109604">
    <property type="entry name" value="HD-domain/PDEase-like"/>
    <property type="match status" value="1"/>
</dbReference>
<name>A0AAV4WQA9_CAEEX</name>
<sequence>MGYTVLLFSSCIHDHKRLEIADLHWRVVVCCFLPTTCRGTRSYRTETDISLVHISNQNEPLEKEDLFNSLADRRTEYKTDNMLSIPILDKDGEVVGVAHIIKKCQNGKETSVKGDEKVLLDLIRMICEEQGTVAQIIPRIMILAQSFLPVERCQVLLLSENTQTLNIPDVHMDDRFDPSVSENSNFRHHSILCMPIRNASKNIVGVCQLINKLSGIPFTKADEHIFEVFATLFGLGIQHAQLYERAMKAVAKTKVILEVLSYHATAPLEEAQNCRGLSLRMFVDLDLTQRFGIEYDVLCRWLLSVKNNYRPVAYHN</sequence>
<dbReference type="EC" id="3.1.4.35" evidence="3"/>
<dbReference type="PANTHER" id="PTHR11347">
    <property type="entry name" value="CYCLIC NUCLEOTIDE PHOSPHODIESTERASE"/>
    <property type="match status" value="1"/>
</dbReference>
<comment type="similarity">
    <text evidence="2">Belongs to the cyclic nucleotide phosphodiesterase family.</text>
</comment>
<dbReference type="EMBL" id="BPLR01016420">
    <property type="protein sequence ID" value="GIY83733.1"/>
    <property type="molecule type" value="Genomic_DNA"/>
</dbReference>
<accession>A0AAV4WQA9</accession>
<dbReference type="SUPFAM" id="SSF55781">
    <property type="entry name" value="GAF domain-like"/>
    <property type="match status" value="2"/>
</dbReference>
<dbReference type="Proteomes" id="UP001054945">
    <property type="component" value="Unassembled WGS sequence"/>
</dbReference>
<dbReference type="InterPro" id="IPR002073">
    <property type="entry name" value="PDEase_catalytic_dom"/>
</dbReference>
<dbReference type="Gene3D" id="3.30.450.40">
    <property type="match status" value="4"/>
</dbReference>
<dbReference type="GO" id="GO:0007165">
    <property type="term" value="P:signal transduction"/>
    <property type="evidence" value="ECO:0007669"/>
    <property type="project" value="InterPro"/>
</dbReference>
<evidence type="ECO:0000256" key="3">
    <source>
        <dbReference type="ARBA" id="ARBA00012319"/>
    </source>
</evidence>
<gene>
    <name evidence="7" type="primary">Pde11</name>
    <name evidence="7" type="ORF">CEXT_409601</name>
</gene>
<evidence type="ECO:0000256" key="5">
    <source>
        <dbReference type="ARBA" id="ARBA00022801"/>
    </source>
</evidence>
<comment type="caution">
    <text evidence="7">The sequence shown here is derived from an EMBL/GenBank/DDBJ whole genome shotgun (WGS) entry which is preliminary data.</text>
</comment>
<dbReference type="InterPro" id="IPR029016">
    <property type="entry name" value="GAF-like_dom_sf"/>
</dbReference>
<evidence type="ECO:0000256" key="1">
    <source>
        <dbReference type="ARBA" id="ARBA00001968"/>
    </source>
</evidence>
<evidence type="ECO:0000256" key="2">
    <source>
        <dbReference type="ARBA" id="ARBA00007648"/>
    </source>
</evidence>
<keyword evidence="5" id="KW-0378">Hydrolase</keyword>
<protein>
    <recommendedName>
        <fullName evidence="3">3',5'-cyclic-GMP phosphodiesterase</fullName>
        <ecNumber evidence="3">3.1.4.35</ecNumber>
    </recommendedName>
</protein>
<evidence type="ECO:0000259" key="6">
    <source>
        <dbReference type="PROSITE" id="PS51845"/>
    </source>
</evidence>
<dbReference type="PROSITE" id="PS51845">
    <property type="entry name" value="PDEASE_I_2"/>
    <property type="match status" value="1"/>
</dbReference>
<dbReference type="InterPro" id="IPR003018">
    <property type="entry name" value="GAF"/>
</dbReference>
<evidence type="ECO:0000313" key="7">
    <source>
        <dbReference type="EMBL" id="GIY83733.1"/>
    </source>
</evidence>
<dbReference type="SMART" id="SM00065">
    <property type="entry name" value="GAF"/>
    <property type="match status" value="1"/>
</dbReference>
<reference evidence="7 8" key="1">
    <citation type="submission" date="2021-06" db="EMBL/GenBank/DDBJ databases">
        <title>Caerostris extrusa draft genome.</title>
        <authorList>
            <person name="Kono N."/>
            <person name="Arakawa K."/>
        </authorList>
    </citation>
    <scope>NUCLEOTIDE SEQUENCE [LARGE SCALE GENOMIC DNA]</scope>
</reference>
<evidence type="ECO:0000313" key="8">
    <source>
        <dbReference type="Proteomes" id="UP001054945"/>
    </source>
</evidence>
<dbReference type="Pfam" id="PF01590">
    <property type="entry name" value="GAF"/>
    <property type="match status" value="1"/>
</dbReference>